<sequence>HGGTGAGVLHPTVEDGVGSIGREAYGGGYGHHERAAKWVAQASPERSVLECCCGLGGEEEKETIVGQVVGMDVERDKESLEDVAPRSRLPEVFVKDAHQFSIFRGLDS</sequence>
<accession>A0ABS8S1I3</accession>
<protein>
    <submittedName>
        <fullName evidence="1">Uncharacterized protein</fullName>
    </submittedName>
</protein>
<evidence type="ECO:0000313" key="2">
    <source>
        <dbReference type="Proteomes" id="UP000823775"/>
    </source>
</evidence>
<organism evidence="1 2">
    <name type="scientific">Datura stramonium</name>
    <name type="common">Jimsonweed</name>
    <name type="synonym">Common thornapple</name>
    <dbReference type="NCBI Taxonomy" id="4076"/>
    <lineage>
        <taxon>Eukaryota</taxon>
        <taxon>Viridiplantae</taxon>
        <taxon>Streptophyta</taxon>
        <taxon>Embryophyta</taxon>
        <taxon>Tracheophyta</taxon>
        <taxon>Spermatophyta</taxon>
        <taxon>Magnoliopsida</taxon>
        <taxon>eudicotyledons</taxon>
        <taxon>Gunneridae</taxon>
        <taxon>Pentapetalae</taxon>
        <taxon>asterids</taxon>
        <taxon>lamiids</taxon>
        <taxon>Solanales</taxon>
        <taxon>Solanaceae</taxon>
        <taxon>Solanoideae</taxon>
        <taxon>Datureae</taxon>
        <taxon>Datura</taxon>
    </lineage>
</organism>
<proteinExistence type="predicted"/>
<reference evidence="1 2" key="1">
    <citation type="journal article" date="2021" name="BMC Genomics">
        <title>Datura genome reveals duplications of psychoactive alkaloid biosynthetic genes and high mutation rate following tissue culture.</title>
        <authorList>
            <person name="Rajewski A."/>
            <person name="Carter-House D."/>
            <person name="Stajich J."/>
            <person name="Litt A."/>
        </authorList>
    </citation>
    <scope>NUCLEOTIDE SEQUENCE [LARGE SCALE GENOMIC DNA]</scope>
    <source>
        <strain evidence="1">AR-01</strain>
    </source>
</reference>
<dbReference type="EMBL" id="JACEIK010000201">
    <property type="protein sequence ID" value="MCD7452216.1"/>
    <property type="molecule type" value="Genomic_DNA"/>
</dbReference>
<dbReference type="Proteomes" id="UP000823775">
    <property type="component" value="Unassembled WGS sequence"/>
</dbReference>
<name>A0ABS8S1I3_DATST</name>
<evidence type="ECO:0000313" key="1">
    <source>
        <dbReference type="EMBL" id="MCD7452216.1"/>
    </source>
</evidence>
<feature type="non-terminal residue" evidence="1">
    <location>
        <position position="1"/>
    </location>
</feature>
<gene>
    <name evidence="1" type="ORF">HAX54_015793</name>
</gene>
<comment type="caution">
    <text evidence="1">The sequence shown here is derived from an EMBL/GenBank/DDBJ whole genome shotgun (WGS) entry which is preliminary data.</text>
</comment>
<keyword evidence="2" id="KW-1185">Reference proteome</keyword>